<dbReference type="Pfam" id="PF02458">
    <property type="entry name" value="Transferase"/>
    <property type="match status" value="2"/>
</dbReference>
<protein>
    <submittedName>
        <fullName evidence="5">Vinorine synthase-like</fullName>
    </submittedName>
</protein>
<evidence type="ECO:0000256" key="1">
    <source>
        <dbReference type="ARBA" id="ARBA00009861"/>
    </source>
</evidence>
<dbReference type="RefSeq" id="XP_020106504.1">
    <property type="nucleotide sequence ID" value="XM_020250915.1"/>
</dbReference>
<dbReference type="PANTHER" id="PTHR31623">
    <property type="entry name" value="F21J9.9"/>
    <property type="match status" value="1"/>
</dbReference>
<comment type="similarity">
    <text evidence="1">Belongs to the plant acyltransferase family.</text>
</comment>
<evidence type="ECO:0000256" key="3">
    <source>
        <dbReference type="ARBA" id="ARBA00023315"/>
    </source>
</evidence>
<name>A0A6P5GEU6_ANACO</name>
<organism evidence="4 5">
    <name type="scientific">Ananas comosus</name>
    <name type="common">Pineapple</name>
    <name type="synonym">Ananas ananas</name>
    <dbReference type="NCBI Taxonomy" id="4615"/>
    <lineage>
        <taxon>Eukaryota</taxon>
        <taxon>Viridiplantae</taxon>
        <taxon>Streptophyta</taxon>
        <taxon>Embryophyta</taxon>
        <taxon>Tracheophyta</taxon>
        <taxon>Spermatophyta</taxon>
        <taxon>Magnoliopsida</taxon>
        <taxon>Liliopsida</taxon>
        <taxon>Poales</taxon>
        <taxon>Bromeliaceae</taxon>
        <taxon>Bromelioideae</taxon>
        <taxon>Ananas</taxon>
    </lineage>
</organism>
<evidence type="ECO:0000313" key="4">
    <source>
        <dbReference type="Proteomes" id="UP000515123"/>
    </source>
</evidence>
<dbReference type="Gramene" id="Aco003523.1.mrna1">
    <property type="protein sequence ID" value="Aco003523.1.mrna1.cds1"/>
    <property type="gene ID" value="Aco003523.1.path1"/>
</dbReference>
<evidence type="ECO:0000313" key="5">
    <source>
        <dbReference type="RefSeq" id="XP_020106504.1"/>
    </source>
</evidence>
<reference evidence="4" key="1">
    <citation type="journal article" date="2015" name="Nat. Genet.">
        <title>The pineapple genome and the evolution of CAM photosynthesis.</title>
        <authorList>
            <person name="Ming R."/>
            <person name="VanBuren R."/>
            <person name="Wai C.M."/>
            <person name="Tang H."/>
            <person name="Schatz M.C."/>
            <person name="Bowers J.E."/>
            <person name="Lyons E."/>
            <person name="Wang M.L."/>
            <person name="Chen J."/>
            <person name="Biggers E."/>
            <person name="Zhang J."/>
            <person name="Huang L."/>
            <person name="Zhang L."/>
            <person name="Miao W."/>
            <person name="Zhang J."/>
            <person name="Ye Z."/>
            <person name="Miao C."/>
            <person name="Lin Z."/>
            <person name="Wang H."/>
            <person name="Zhou H."/>
            <person name="Yim W.C."/>
            <person name="Priest H.D."/>
            <person name="Zheng C."/>
            <person name="Woodhouse M."/>
            <person name="Edger P.P."/>
            <person name="Guyot R."/>
            <person name="Guo H.B."/>
            <person name="Guo H."/>
            <person name="Zheng G."/>
            <person name="Singh R."/>
            <person name="Sharma A."/>
            <person name="Min X."/>
            <person name="Zheng Y."/>
            <person name="Lee H."/>
            <person name="Gurtowski J."/>
            <person name="Sedlazeck F.J."/>
            <person name="Harkess A."/>
            <person name="McKain M.R."/>
            <person name="Liao Z."/>
            <person name="Fang J."/>
            <person name="Liu J."/>
            <person name="Zhang X."/>
            <person name="Zhang Q."/>
            <person name="Hu W."/>
            <person name="Qin Y."/>
            <person name="Wang K."/>
            <person name="Chen L.Y."/>
            <person name="Shirley N."/>
            <person name="Lin Y.R."/>
            <person name="Liu L.Y."/>
            <person name="Hernandez A.G."/>
            <person name="Wright C.L."/>
            <person name="Bulone V."/>
            <person name="Tuskan G.A."/>
            <person name="Heath K."/>
            <person name="Zee F."/>
            <person name="Moore P.H."/>
            <person name="Sunkar R."/>
            <person name="Leebens-Mack J.H."/>
            <person name="Mockler T."/>
            <person name="Bennetzen J.L."/>
            <person name="Freeling M."/>
            <person name="Sankoff D."/>
            <person name="Paterson A.H."/>
            <person name="Zhu X."/>
            <person name="Yang X."/>
            <person name="Smith J.A."/>
            <person name="Cushman J.C."/>
            <person name="Paull R.E."/>
            <person name="Yu Q."/>
        </authorList>
    </citation>
    <scope>NUCLEOTIDE SEQUENCE [LARGE SCALE GENOMIC DNA]</scope>
    <source>
        <strain evidence="4">cv. F153</strain>
    </source>
</reference>
<dbReference type="OrthoDB" id="671439at2759"/>
<accession>A0A6P5GEU6</accession>
<keyword evidence="3" id="KW-0012">Acyltransferase</keyword>
<reference evidence="5" key="2">
    <citation type="submission" date="2025-08" db="UniProtKB">
        <authorList>
            <consortium name="RefSeq"/>
        </authorList>
    </citation>
    <scope>IDENTIFICATION</scope>
    <source>
        <tissue evidence="5">Leaf</tissue>
    </source>
</reference>
<dbReference type="Gene3D" id="3.30.559.10">
    <property type="entry name" value="Chloramphenicol acetyltransferase-like domain"/>
    <property type="match status" value="2"/>
</dbReference>
<dbReference type="Proteomes" id="UP000515123">
    <property type="component" value="Linkage group 17"/>
</dbReference>
<sequence length="443" mass="47904">MDESLEFEAEVVSMETIKPSTPTPPELRSYTLGWADQLARVYHLPVAFFYRGSPQTPAAERIRAMKSSLPRALSRFYPLAGELVLNTHVRCCDAGARFLEARADADLADFLRGLRGLHHVEKLLPCARSCSAAGAEGAPLLSVQATAFRCGGLALGVCACHKILDGRSLFLFLQSWASAAPDPVFDGAALFPPSEDVVPEEDQARPPGAPPLVRKGFVIAGPEVAALRSGLPSSTTRVQAVCALLWRCALRARPPPARASVASLLVDTRPRMAPPAPNASFGNRCFSAGAAAAKATVELVLARSGAARGVLEEELGRSAKMMNADHTRKLRAPDGHSSAYALIVDGVIRSRGFEGFDHYFFSSWLSLPLYEVDFGWGRPAWVGTTARVRNLSVLMPRSPEVDPRGVEVWVTMEESEMAEFEKDEELLQFAAPFRVVTPPPGRA</sequence>
<dbReference type="AlphaFoldDB" id="A0A6P5GEU6"/>
<gene>
    <name evidence="5" type="primary">LOC109722778</name>
</gene>
<keyword evidence="4" id="KW-1185">Reference proteome</keyword>
<dbReference type="GO" id="GO:0016746">
    <property type="term" value="F:acyltransferase activity"/>
    <property type="evidence" value="ECO:0007669"/>
    <property type="project" value="UniProtKB-KW"/>
</dbReference>
<keyword evidence="2" id="KW-0808">Transferase</keyword>
<evidence type="ECO:0000256" key="2">
    <source>
        <dbReference type="ARBA" id="ARBA00022679"/>
    </source>
</evidence>
<dbReference type="GeneID" id="109722778"/>
<dbReference type="InterPro" id="IPR023213">
    <property type="entry name" value="CAT-like_dom_sf"/>
</dbReference>
<dbReference type="PANTHER" id="PTHR31623:SF17">
    <property type="entry name" value="F21J9.9"/>
    <property type="match status" value="1"/>
</dbReference>
<proteinExistence type="inferred from homology"/>